<feature type="compositionally biased region" description="Polar residues" evidence="3">
    <location>
        <begin position="159"/>
        <end position="199"/>
    </location>
</feature>
<feature type="compositionally biased region" description="Low complexity" evidence="3">
    <location>
        <begin position="205"/>
        <end position="220"/>
    </location>
</feature>
<feature type="compositionally biased region" description="Low complexity" evidence="3">
    <location>
        <begin position="862"/>
        <end position="877"/>
    </location>
</feature>
<comment type="caution">
    <text evidence="4">The sequence shown here is derived from an EMBL/GenBank/DDBJ whole genome shotgun (WGS) entry which is preliminary data.</text>
</comment>
<organism evidence="4 5">
    <name type="scientific">Candida boidinii</name>
    <name type="common">Yeast</name>
    <dbReference type="NCBI Taxonomy" id="5477"/>
    <lineage>
        <taxon>Eukaryota</taxon>
        <taxon>Fungi</taxon>
        <taxon>Dikarya</taxon>
        <taxon>Ascomycota</taxon>
        <taxon>Saccharomycotina</taxon>
        <taxon>Pichiomycetes</taxon>
        <taxon>Pichiales</taxon>
        <taxon>Pichiaceae</taxon>
        <taxon>Ogataea</taxon>
        <taxon>Ogataea/Candida clade</taxon>
    </lineage>
</organism>
<keyword evidence="5" id="KW-1185">Reference proteome</keyword>
<dbReference type="InterPro" id="IPR001680">
    <property type="entry name" value="WD40_rpt"/>
</dbReference>
<dbReference type="SMART" id="SM00320">
    <property type="entry name" value="WD40"/>
    <property type="match status" value="4"/>
</dbReference>
<evidence type="ECO:0000256" key="1">
    <source>
        <dbReference type="ARBA" id="ARBA00022574"/>
    </source>
</evidence>
<dbReference type="GO" id="GO:0051286">
    <property type="term" value="C:cell tip"/>
    <property type="evidence" value="ECO:0007669"/>
    <property type="project" value="TreeGrafter"/>
</dbReference>
<dbReference type="InterPro" id="IPR015943">
    <property type="entry name" value="WD40/YVTN_repeat-like_dom_sf"/>
</dbReference>
<proteinExistence type="predicted"/>
<dbReference type="GO" id="GO:0032153">
    <property type="term" value="C:cell division site"/>
    <property type="evidence" value="ECO:0007669"/>
    <property type="project" value="TreeGrafter"/>
</dbReference>
<dbReference type="EMBL" id="BSXN01000046">
    <property type="protein sequence ID" value="GME66823.1"/>
    <property type="molecule type" value="Genomic_DNA"/>
</dbReference>
<dbReference type="SUPFAM" id="SSF50978">
    <property type="entry name" value="WD40 repeat-like"/>
    <property type="match status" value="1"/>
</dbReference>
<dbReference type="GO" id="GO:0045013">
    <property type="term" value="P:carbon catabolite repression of transcription"/>
    <property type="evidence" value="ECO:0007669"/>
    <property type="project" value="TreeGrafter"/>
</dbReference>
<keyword evidence="1" id="KW-0853">WD repeat</keyword>
<dbReference type="AlphaFoldDB" id="A0A9W6SV86"/>
<evidence type="ECO:0000256" key="3">
    <source>
        <dbReference type="SAM" id="MobiDB-lite"/>
    </source>
</evidence>
<dbReference type="PANTHER" id="PTHR14107:SF16">
    <property type="entry name" value="AT02583P"/>
    <property type="match status" value="1"/>
</dbReference>
<evidence type="ECO:0000256" key="2">
    <source>
        <dbReference type="ARBA" id="ARBA00022737"/>
    </source>
</evidence>
<gene>
    <name evidence="4" type="ORF">Cboi02_000026400</name>
</gene>
<feature type="compositionally biased region" description="Polar residues" evidence="3">
    <location>
        <begin position="244"/>
        <end position="258"/>
    </location>
</feature>
<feature type="region of interest" description="Disordered" evidence="3">
    <location>
        <begin position="855"/>
        <end position="877"/>
    </location>
</feature>
<feature type="region of interest" description="Disordered" evidence="3">
    <location>
        <begin position="689"/>
        <end position="712"/>
    </location>
</feature>
<accession>A0A9W6SV86</accession>
<dbReference type="PANTHER" id="PTHR14107">
    <property type="entry name" value="WD REPEAT PROTEIN"/>
    <property type="match status" value="1"/>
</dbReference>
<protein>
    <submittedName>
        <fullName evidence="4">Unnamed protein product</fullName>
    </submittedName>
</protein>
<evidence type="ECO:0000313" key="4">
    <source>
        <dbReference type="EMBL" id="GME66823.1"/>
    </source>
</evidence>
<feature type="region of interest" description="Disordered" evidence="3">
    <location>
        <begin position="159"/>
        <end position="258"/>
    </location>
</feature>
<dbReference type="Gene3D" id="2.130.10.10">
    <property type="entry name" value="YVTN repeat-like/Quinoprotein amine dehydrogenase"/>
    <property type="match status" value="1"/>
</dbReference>
<dbReference type="InterPro" id="IPR051362">
    <property type="entry name" value="WD_repeat_creC_regulators"/>
</dbReference>
<name>A0A9W6SV86_CANBO</name>
<sequence length="947" mass="104771">MYLPVEIGRYPKAPGHNQIQAVLNGNILPIQNTDPNAIYALNQDQFSFENLDGVFKPSIGIRISRTPLSLNDPSTYASFSKFVEQNLRKYHTTLGNVSLNSLNNPVSIPPEAVGIQDGKTEVLPIGCAINPLISDPFKQVHLTPGCYSKIITWGNSDSSGSHKGNLSGNASSAPTSIINQNNSNKVPESPIENSPTTGFSKIWSRSKNTTSNNNSTPSISRKNTIRGNISTNDTSNSTSGNSDVHQASGTSPLANNIYSNGKRSVRLTNFFDNLKCPKSNLSRTSSTFINRVHTTDSLNKKLNNSNSLLVSCHGRLLNIVILEDNPKEMEVELPALRVSFTTSIITTFDTFTYITSNGERNLDILIGFATGDIVWINPIKMKYSRWNKNAKLKQATVISIKWSSCGNYGIIGYSDGEIQIYNRDFDDNEDYRNQVNNKINKIKNEKLVRFNKSLIVKKNLINEKLNDNNNGGGGGAVNDNELLLNDTVNNLIPHNNNSLNLNPIAHYKMSTKPITDINFHPKYSNLIVISCDDGFTRLFDLIEEKMTDIIPAYYGGLLCNHITSDGKYLLVGGEDDLISIYEFQLSSKFYRYSVPGMLKLVARLKGSKSWIRQIKIDEFKTTTGILYRIGSVGDDGCLIFHEFSPRNLPKIRKHRVTNRIKHLSHQPQSQPNNGNTTLEKKLQSLSMKSIPSSSKIQNNNNINNNNELSPSSTVITSSELSSITSPGYKKKVISRHKHTGSISSLTSSTNPHVSLFEVMNSNSQVSLNNYYSTNGISMTATSGSVTHNNNNTINTFNTIGTAGSVKNALNNNNILITNNTYGISIYGSSNTSQIQDTKLINNALIRYRLKPSFNGSNGNGHNGTHTHTHTSQNSAYSSSSKYPIKIFRIDQNYETVVHGTVGLKDCPILLPIGVMDLQLGRMSGLDFDRDYVWGFCSTGDSIRWKRP</sequence>
<dbReference type="InterPro" id="IPR036322">
    <property type="entry name" value="WD40_repeat_dom_sf"/>
</dbReference>
<dbReference type="GO" id="GO:0005634">
    <property type="term" value="C:nucleus"/>
    <property type="evidence" value="ECO:0007669"/>
    <property type="project" value="TreeGrafter"/>
</dbReference>
<keyword evidence="2" id="KW-0677">Repeat</keyword>
<reference evidence="4" key="1">
    <citation type="submission" date="2023-04" db="EMBL/GenBank/DDBJ databases">
        <title>Candida boidinii NBRC 10035.</title>
        <authorList>
            <person name="Ichikawa N."/>
            <person name="Sato H."/>
            <person name="Tonouchi N."/>
        </authorList>
    </citation>
    <scope>NUCLEOTIDE SEQUENCE</scope>
    <source>
        <strain evidence="4">NBRC 10035</strain>
    </source>
</reference>
<evidence type="ECO:0000313" key="5">
    <source>
        <dbReference type="Proteomes" id="UP001165120"/>
    </source>
</evidence>
<dbReference type="Proteomes" id="UP001165120">
    <property type="component" value="Unassembled WGS sequence"/>
</dbReference>
<feature type="compositionally biased region" description="Low complexity" evidence="3">
    <location>
        <begin position="227"/>
        <end position="243"/>
    </location>
</feature>